<dbReference type="AlphaFoldDB" id="A0A814NRG4"/>
<dbReference type="SFLD" id="SFLDG00358">
    <property type="entry name" value="Main_(cytGST)"/>
    <property type="match status" value="1"/>
</dbReference>
<keyword evidence="3" id="KW-0963">Cytoplasm</keyword>
<dbReference type="Gene3D" id="3.40.30.10">
    <property type="entry name" value="Glutaredoxin"/>
    <property type="match status" value="1"/>
</dbReference>
<dbReference type="InterPro" id="IPR040075">
    <property type="entry name" value="GST_N_Theta"/>
</dbReference>
<dbReference type="InterPro" id="IPR036282">
    <property type="entry name" value="Glutathione-S-Trfase_C_sf"/>
</dbReference>
<gene>
    <name evidence="8" type="ORF">EDS130_LOCUS19813</name>
</gene>
<dbReference type="Proteomes" id="UP000663852">
    <property type="component" value="Unassembled WGS sequence"/>
</dbReference>
<dbReference type="Pfam" id="PF13409">
    <property type="entry name" value="GST_N_2"/>
    <property type="match status" value="1"/>
</dbReference>
<evidence type="ECO:0000259" key="7">
    <source>
        <dbReference type="PROSITE" id="PS50405"/>
    </source>
</evidence>
<dbReference type="Pfam" id="PF00043">
    <property type="entry name" value="GST_C"/>
    <property type="match status" value="1"/>
</dbReference>
<dbReference type="InterPro" id="IPR040079">
    <property type="entry name" value="Glutathione_S-Trfase"/>
</dbReference>
<comment type="catalytic activity">
    <reaction evidence="5">
        <text>RX + glutathione = an S-substituted glutathione + a halide anion + H(+)</text>
        <dbReference type="Rhea" id="RHEA:16437"/>
        <dbReference type="ChEBI" id="CHEBI:15378"/>
        <dbReference type="ChEBI" id="CHEBI:16042"/>
        <dbReference type="ChEBI" id="CHEBI:17792"/>
        <dbReference type="ChEBI" id="CHEBI:57925"/>
        <dbReference type="ChEBI" id="CHEBI:90779"/>
        <dbReference type="EC" id="2.5.1.18"/>
    </reaction>
</comment>
<protein>
    <submittedName>
        <fullName evidence="8">Uncharacterized protein</fullName>
    </submittedName>
</protein>
<dbReference type="InterPro" id="IPR004046">
    <property type="entry name" value="GST_C"/>
</dbReference>
<keyword evidence="4" id="KW-0808">Transferase</keyword>
<evidence type="ECO:0000256" key="3">
    <source>
        <dbReference type="ARBA" id="ARBA00022490"/>
    </source>
</evidence>
<dbReference type="InterPro" id="IPR010987">
    <property type="entry name" value="Glutathione-S-Trfase_C-like"/>
</dbReference>
<dbReference type="CDD" id="cd03183">
    <property type="entry name" value="GST_C_Theta"/>
    <property type="match status" value="1"/>
</dbReference>
<dbReference type="GO" id="GO:0005737">
    <property type="term" value="C:cytoplasm"/>
    <property type="evidence" value="ECO:0007669"/>
    <property type="project" value="UniProtKB-SubCell"/>
</dbReference>
<dbReference type="FunFam" id="3.40.30.10:FF:000176">
    <property type="entry name" value="Glutathione S-transferase theta-1"/>
    <property type="match status" value="1"/>
</dbReference>
<dbReference type="InterPro" id="IPR040077">
    <property type="entry name" value="GST_C_Theta"/>
</dbReference>
<dbReference type="Gene3D" id="1.20.1050.10">
    <property type="match status" value="1"/>
</dbReference>
<comment type="similarity">
    <text evidence="2">Belongs to the GST superfamily. Theta family.</text>
</comment>
<dbReference type="SFLD" id="SFLDG01153">
    <property type="entry name" value="Main.4:_Theta-like"/>
    <property type="match status" value="1"/>
</dbReference>
<dbReference type="OrthoDB" id="422574at2759"/>
<dbReference type="GO" id="GO:0006749">
    <property type="term" value="P:glutathione metabolic process"/>
    <property type="evidence" value="ECO:0007669"/>
    <property type="project" value="TreeGrafter"/>
</dbReference>
<dbReference type="FunFam" id="1.20.1050.10:FF:000039">
    <property type="entry name" value="Glutathione S-transferase theta-1"/>
    <property type="match status" value="1"/>
</dbReference>
<name>A0A814NRG4_ADIRI</name>
<dbReference type="SFLD" id="SFLDS00019">
    <property type="entry name" value="Glutathione_Transferase_(cytos"/>
    <property type="match status" value="1"/>
</dbReference>
<evidence type="ECO:0000256" key="1">
    <source>
        <dbReference type="ARBA" id="ARBA00004496"/>
    </source>
</evidence>
<comment type="caution">
    <text evidence="8">The sequence shown here is derived from an EMBL/GenBank/DDBJ whole genome shotgun (WGS) entry which is preliminary data.</text>
</comment>
<sequence length="222" mass="26252">MALKYYYDLMSQPCRALYIFLKMTGIPYEAKEVALRKLEHMTDEYGQLNPFRRVPVIDDSGFVLTESVAILTYLCEKHKKYDWYPKELKDRARVDEYNHWQHTNLRMNGTALFRSKVIIPTMTGKPPNEKELEKCRNKWEESTGHLENVWLKRSTYVAGSHITISDLLGVCEMMQPISAGYDFDAKKFPRVQEWMERVKKETQPHFDQAHVFSMRLKKSMSK</sequence>
<dbReference type="InterPro" id="IPR051369">
    <property type="entry name" value="GST_Theta"/>
</dbReference>
<proteinExistence type="inferred from homology"/>
<dbReference type="PANTHER" id="PTHR43917">
    <property type="match status" value="1"/>
</dbReference>
<dbReference type="InterPro" id="IPR036249">
    <property type="entry name" value="Thioredoxin-like_sf"/>
</dbReference>
<dbReference type="EMBL" id="CAJNOJ010000096">
    <property type="protein sequence ID" value="CAF1097460.1"/>
    <property type="molecule type" value="Genomic_DNA"/>
</dbReference>
<feature type="domain" description="GST C-terminal" evidence="7">
    <location>
        <begin position="87"/>
        <end position="220"/>
    </location>
</feature>
<dbReference type="PROSITE" id="PS50405">
    <property type="entry name" value="GST_CTER"/>
    <property type="match status" value="1"/>
</dbReference>
<accession>A0A814NRG4</accession>
<evidence type="ECO:0000256" key="4">
    <source>
        <dbReference type="ARBA" id="ARBA00022679"/>
    </source>
</evidence>
<dbReference type="InterPro" id="IPR004045">
    <property type="entry name" value="Glutathione_S-Trfase_N"/>
</dbReference>
<evidence type="ECO:0000259" key="6">
    <source>
        <dbReference type="PROSITE" id="PS50404"/>
    </source>
</evidence>
<dbReference type="PROSITE" id="PS50404">
    <property type="entry name" value="GST_NTER"/>
    <property type="match status" value="1"/>
</dbReference>
<dbReference type="PANTHER" id="PTHR43917:SF8">
    <property type="entry name" value="GH16740P-RELATED"/>
    <property type="match status" value="1"/>
</dbReference>
<dbReference type="GO" id="GO:0004364">
    <property type="term" value="F:glutathione transferase activity"/>
    <property type="evidence" value="ECO:0007669"/>
    <property type="project" value="UniProtKB-EC"/>
</dbReference>
<evidence type="ECO:0000313" key="8">
    <source>
        <dbReference type="EMBL" id="CAF1097460.1"/>
    </source>
</evidence>
<dbReference type="CDD" id="cd03050">
    <property type="entry name" value="GST_N_Theta"/>
    <property type="match status" value="1"/>
</dbReference>
<evidence type="ECO:0000256" key="2">
    <source>
        <dbReference type="ARBA" id="ARBA00009899"/>
    </source>
</evidence>
<dbReference type="SUPFAM" id="SSF47616">
    <property type="entry name" value="GST C-terminal domain-like"/>
    <property type="match status" value="1"/>
</dbReference>
<comment type="subcellular location">
    <subcellularLocation>
        <location evidence="1">Cytoplasm</location>
    </subcellularLocation>
</comment>
<organism evidence="8 9">
    <name type="scientific">Adineta ricciae</name>
    <name type="common">Rotifer</name>
    <dbReference type="NCBI Taxonomy" id="249248"/>
    <lineage>
        <taxon>Eukaryota</taxon>
        <taxon>Metazoa</taxon>
        <taxon>Spiralia</taxon>
        <taxon>Gnathifera</taxon>
        <taxon>Rotifera</taxon>
        <taxon>Eurotatoria</taxon>
        <taxon>Bdelloidea</taxon>
        <taxon>Adinetida</taxon>
        <taxon>Adinetidae</taxon>
        <taxon>Adineta</taxon>
    </lineage>
</organism>
<evidence type="ECO:0000256" key="5">
    <source>
        <dbReference type="ARBA" id="ARBA00047960"/>
    </source>
</evidence>
<evidence type="ECO:0000313" key="9">
    <source>
        <dbReference type="Proteomes" id="UP000663852"/>
    </source>
</evidence>
<feature type="domain" description="GST N-terminal" evidence="6">
    <location>
        <begin position="1"/>
        <end position="82"/>
    </location>
</feature>
<reference evidence="8" key="1">
    <citation type="submission" date="2021-02" db="EMBL/GenBank/DDBJ databases">
        <authorList>
            <person name="Nowell W R."/>
        </authorList>
    </citation>
    <scope>NUCLEOTIDE SEQUENCE</scope>
</reference>
<dbReference type="SUPFAM" id="SSF52833">
    <property type="entry name" value="Thioredoxin-like"/>
    <property type="match status" value="1"/>
</dbReference>